<accession>A0ACB8E0E3</accession>
<reference evidence="1" key="1">
    <citation type="submission" date="2020-05" db="EMBL/GenBank/DDBJ databases">
        <title>Large-scale comparative analyses of tick genomes elucidate their genetic diversity and vector capacities.</title>
        <authorList>
            <person name="Jia N."/>
            <person name="Wang J."/>
            <person name="Shi W."/>
            <person name="Du L."/>
            <person name="Sun Y."/>
            <person name="Zhan W."/>
            <person name="Jiang J."/>
            <person name="Wang Q."/>
            <person name="Zhang B."/>
            <person name="Ji P."/>
            <person name="Sakyi L.B."/>
            <person name="Cui X."/>
            <person name="Yuan T."/>
            <person name="Jiang B."/>
            <person name="Yang W."/>
            <person name="Lam T.T.-Y."/>
            <person name="Chang Q."/>
            <person name="Ding S."/>
            <person name="Wang X."/>
            <person name="Zhu J."/>
            <person name="Ruan X."/>
            <person name="Zhao L."/>
            <person name="Wei J."/>
            <person name="Que T."/>
            <person name="Du C."/>
            <person name="Cheng J."/>
            <person name="Dai P."/>
            <person name="Han X."/>
            <person name="Huang E."/>
            <person name="Gao Y."/>
            <person name="Liu J."/>
            <person name="Shao H."/>
            <person name="Ye R."/>
            <person name="Li L."/>
            <person name="Wei W."/>
            <person name="Wang X."/>
            <person name="Wang C."/>
            <person name="Yang T."/>
            <person name="Huo Q."/>
            <person name="Li W."/>
            <person name="Guo W."/>
            <person name="Chen H."/>
            <person name="Zhou L."/>
            <person name="Ni X."/>
            <person name="Tian J."/>
            <person name="Zhou Y."/>
            <person name="Sheng Y."/>
            <person name="Liu T."/>
            <person name="Pan Y."/>
            <person name="Xia L."/>
            <person name="Li J."/>
            <person name="Zhao F."/>
            <person name="Cao W."/>
        </authorList>
    </citation>
    <scope>NUCLEOTIDE SEQUENCE</scope>
    <source>
        <strain evidence="1">Dsil-2018</strain>
    </source>
</reference>
<evidence type="ECO:0000313" key="1">
    <source>
        <dbReference type="EMBL" id="KAH7979799.1"/>
    </source>
</evidence>
<sequence length="442" mass="50356">MKESEWIQSGSDSVEQEKMLRKSAEWTGTLRDAFPLRRLSAGGRSRSRLANGNGGRHERLGYFHVASMAGPSTGQNLSDLPKVAQDCSVVLQRLEDEMPDFNYRTWSTHSLATNEQLARAAGCTDGEDAAARMDYEAIKRRVLNELEDHQGYFLVANMAGPSTGQNLSDLPKVAQDCSVVLQRLEDEMPDFNYRTWSTHSLARNEQLARAAGCTDGAGAVAPMDDKEDLEDHQGDKHRVVVRSAAYTVTCKDLESVLDENWFNDVVIDFYMWLVAERAKEARDGRRIHALTTHFYDVLRTWGYAAVSHWTDTVDLFSFDMLLVPIHKNNHWSLAVLNIGNRTFELYDSLGRKNWNCYQVLTAYLRKEHQDKRKCPLTPEAKWQCHYVQNLPQQSNSHDCGVFVCLYAECLARGAPFNFSARDIKRLRYRIAFEIMSGKLMDH</sequence>
<proteinExistence type="predicted"/>
<keyword evidence="2" id="KW-1185">Reference proteome</keyword>
<organism evidence="1 2">
    <name type="scientific">Dermacentor silvarum</name>
    <name type="common">Tick</name>
    <dbReference type="NCBI Taxonomy" id="543639"/>
    <lineage>
        <taxon>Eukaryota</taxon>
        <taxon>Metazoa</taxon>
        <taxon>Ecdysozoa</taxon>
        <taxon>Arthropoda</taxon>
        <taxon>Chelicerata</taxon>
        <taxon>Arachnida</taxon>
        <taxon>Acari</taxon>
        <taxon>Parasitiformes</taxon>
        <taxon>Ixodida</taxon>
        <taxon>Ixodoidea</taxon>
        <taxon>Ixodidae</taxon>
        <taxon>Rhipicephalinae</taxon>
        <taxon>Dermacentor</taxon>
    </lineage>
</organism>
<name>A0ACB8E0E3_DERSI</name>
<gene>
    <name evidence="1" type="ORF">HPB49_011095</name>
</gene>
<dbReference type="Proteomes" id="UP000821865">
    <property type="component" value="Chromosome 1"/>
</dbReference>
<evidence type="ECO:0000313" key="2">
    <source>
        <dbReference type="Proteomes" id="UP000821865"/>
    </source>
</evidence>
<dbReference type="EMBL" id="CM023470">
    <property type="protein sequence ID" value="KAH7979799.1"/>
    <property type="molecule type" value="Genomic_DNA"/>
</dbReference>
<comment type="caution">
    <text evidence="1">The sequence shown here is derived from an EMBL/GenBank/DDBJ whole genome shotgun (WGS) entry which is preliminary data.</text>
</comment>
<protein>
    <submittedName>
        <fullName evidence="1">Uncharacterized protein</fullName>
    </submittedName>
</protein>